<evidence type="ECO:0000256" key="14">
    <source>
        <dbReference type="ARBA" id="ARBA00044456"/>
    </source>
</evidence>
<dbReference type="InterPro" id="IPR011990">
    <property type="entry name" value="TPR-like_helical_dom_sf"/>
</dbReference>
<dbReference type="GO" id="GO:0046872">
    <property type="term" value="F:metal ion binding"/>
    <property type="evidence" value="ECO:0007669"/>
    <property type="project" value="UniProtKB-KW"/>
</dbReference>
<feature type="repeat" description="PPR" evidence="21">
    <location>
        <begin position="880"/>
        <end position="914"/>
    </location>
</feature>
<feature type="binding site" evidence="20">
    <location>
        <position position="288"/>
    </location>
    <ligand>
        <name>Zn(2+)</name>
        <dbReference type="ChEBI" id="CHEBI:29105"/>
        <note>catalytic</note>
    </ligand>
</feature>
<dbReference type="InterPro" id="IPR001915">
    <property type="entry name" value="Peptidase_M48"/>
</dbReference>
<dbReference type="FunCoup" id="A0A1D6HFY1">
    <property type="interactions" value="9"/>
</dbReference>
<dbReference type="GO" id="GO:0003723">
    <property type="term" value="F:RNA binding"/>
    <property type="evidence" value="ECO:0007669"/>
    <property type="project" value="InterPro"/>
</dbReference>
<accession>A0A1D6HFY1</accession>
<keyword evidence="7" id="KW-0378">Hydrolase</keyword>
<dbReference type="NCBIfam" id="TIGR00756">
    <property type="entry name" value="PPR"/>
    <property type="match status" value="5"/>
</dbReference>
<feature type="binding site" evidence="20">
    <location>
        <position position="396"/>
    </location>
    <ligand>
        <name>Zn(2+)</name>
        <dbReference type="ChEBI" id="CHEBI:29105"/>
        <note>catalytic</note>
    </ligand>
</feature>
<feature type="repeat" description="PPR" evidence="21">
    <location>
        <begin position="492"/>
        <end position="526"/>
    </location>
</feature>
<dbReference type="GO" id="GO:0005789">
    <property type="term" value="C:endoplasmic reticulum membrane"/>
    <property type="evidence" value="ECO:0007669"/>
    <property type="project" value="UniProtKB-SubCell"/>
</dbReference>
<dbReference type="ExpressionAtlas" id="A0A1D6HFY1">
    <property type="expression patterns" value="baseline and differential"/>
</dbReference>
<keyword evidence="5 20" id="KW-0479">Metal-binding</keyword>
<feature type="domain" description="CAAX prenyl protease 1 N-terminal" evidence="23">
    <location>
        <begin position="27"/>
        <end position="210"/>
    </location>
</feature>
<dbReference type="InterPro" id="IPR046848">
    <property type="entry name" value="E_motif"/>
</dbReference>
<evidence type="ECO:0000256" key="7">
    <source>
        <dbReference type="ARBA" id="ARBA00022801"/>
    </source>
</evidence>
<dbReference type="FunFam" id="1.25.40.10:FF:002555">
    <property type="entry name" value="Pentatricopeptide (PPR) repeat-containing protein-like"/>
    <property type="match status" value="1"/>
</dbReference>
<evidence type="ECO:0000256" key="2">
    <source>
        <dbReference type="ARBA" id="ARBA00012336"/>
    </source>
</evidence>
<evidence type="ECO:0000259" key="22">
    <source>
        <dbReference type="Pfam" id="PF01435"/>
    </source>
</evidence>
<feature type="repeat" description="PPR" evidence="21">
    <location>
        <begin position="776"/>
        <end position="806"/>
    </location>
</feature>
<feature type="domain" description="Peptidase M48" evidence="22">
    <location>
        <begin position="214"/>
        <end position="303"/>
    </location>
</feature>
<evidence type="ECO:0000256" key="12">
    <source>
        <dbReference type="ARBA" id="ARBA00023049"/>
    </source>
</evidence>
<evidence type="ECO:0000256" key="4">
    <source>
        <dbReference type="ARBA" id="ARBA00022692"/>
    </source>
</evidence>
<evidence type="ECO:0000256" key="1">
    <source>
        <dbReference type="ARBA" id="ARBA00004477"/>
    </source>
</evidence>
<keyword evidence="8" id="KW-0256">Endoplasmic reticulum</keyword>
<dbReference type="Gene3D" id="3.30.2010.10">
    <property type="entry name" value="Metalloproteases ('zincins'), catalytic domain"/>
    <property type="match status" value="1"/>
</dbReference>
<keyword evidence="6" id="KW-0677">Repeat</keyword>
<keyword evidence="10" id="KW-0809">Transit peptide</keyword>
<evidence type="ECO:0000256" key="3">
    <source>
        <dbReference type="ARBA" id="ARBA00022670"/>
    </source>
</evidence>
<evidence type="ECO:0000256" key="20">
    <source>
        <dbReference type="PIRSR" id="PIRSR627057-2"/>
    </source>
</evidence>
<feature type="binding site" evidence="20">
    <location>
        <position position="284"/>
    </location>
    <ligand>
        <name>Zn(2+)</name>
        <dbReference type="ChEBI" id="CHEBI:29105"/>
        <note>catalytic</note>
    </ligand>
</feature>
<comment type="similarity">
    <text evidence="15">Belongs to the peptidase M48A family.</text>
</comment>
<keyword evidence="12" id="KW-0482">Metalloprotease</keyword>
<dbReference type="PaxDb" id="4577-GRMZM5G862936_P01"/>
<dbReference type="AlphaFoldDB" id="A0A1D6HFY1"/>
<gene>
    <name evidence="24" type="ORF">ZEAMMB73_Zm00001d017607</name>
</gene>
<dbReference type="SMR" id="A0A1D6HFY1"/>
<evidence type="ECO:0000259" key="23">
    <source>
        <dbReference type="Pfam" id="PF16491"/>
    </source>
</evidence>
<dbReference type="EC" id="3.4.24.84" evidence="2"/>
<evidence type="ECO:0000256" key="5">
    <source>
        <dbReference type="ARBA" id="ARBA00022723"/>
    </source>
</evidence>
<dbReference type="CDD" id="cd07343">
    <property type="entry name" value="M48A_Zmpste24p_like"/>
    <property type="match status" value="1"/>
</dbReference>
<evidence type="ECO:0000256" key="17">
    <source>
        <dbReference type="ARBA" id="ARBA00076776"/>
    </source>
</evidence>
<evidence type="ECO:0000256" key="10">
    <source>
        <dbReference type="ARBA" id="ARBA00022946"/>
    </source>
</evidence>
<keyword evidence="11" id="KW-1133">Transmembrane helix</keyword>
<evidence type="ECO:0000313" key="24">
    <source>
        <dbReference type="EMBL" id="AQK73538.1"/>
    </source>
</evidence>
<dbReference type="GO" id="GO:0004222">
    <property type="term" value="F:metalloendopeptidase activity"/>
    <property type="evidence" value="ECO:0007669"/>
    <property type="project" value="InterPro"/>
</dbReference>
<evidence type="ECO:0000256" key="16">
    <source>
        <dbReference type="ARBA" id="ARBA00072199"/>
    </source>
</evidence>
<feature type="repeat" description="PPR" evidence="21">
    <location>
        <begin position="849"/>
        <end position="879"/>
    </location>
</feature>
<dbReference type="InterPro" id="IPR027057">
    <property type="entry name" value="CAXX_Prtase_1"/>
</dbReference>
<dbReference type="Pfam" id="PF13041">
    <property type="entry name" value="PPR_2"/>
    <property type="match status" value="2"/>
</dbReference>
<dbReference type="GO" id="GO:0071586">
    <property type="term" value="P:CAAX-box protein processing"/>
    <property type="evidence" value="ECO:0007669"/>
    <property type="project" value="InterPro"/>
</dbReference>
<dbReference type="Pfam" id="PF01535">
    <property type="entry name" value="PPR"/>
    <property type="match status" value="6"/>
</dbReference>
<evidence type="ECO:0000256" key="11">
    <source>
        <dbReference type="ARBA" id="ARBA00022989"/>
    </source>
</evidence>
<evidence type="ECO:0000256" key="15">
    <source>
        <dbReference type="ARBA" id="ARBA00060927"/>
    </source>
</evidence>
<feature type="repeat" description="PPR" evidence="21">
    <location>
        <begin position="603"/>
        <end position="637"/>
    </location>
</feature>
<evidence type="ECO:0000256" key="19">
    <source>
        <dbReference type="ARBA" id="ARBA00083451"/>
    </source>
</evidence>
<evidence type="ECO:0000256" key="21">
    <source>
        <dbReference type="PROSITE-ProRule" id="PRU00708"/>
    </source>
</evidence>
<dbReference type="GO" id="GO:0009451">
    <property type="term" value="P:RNA modification"/>
    <property type="evidence" value="ECO:0007669"/>
    <property type="project" value="InterPro"/>
</dbReference>
<dbReference type="Pfam" id="PF01435">
    <property type="entry name" value="Peptidase_M48"/>
    <property type="match status" value="1"/>
</dbReference>
<evidence type="ECO:0000256" key="8">
    <source>
        <dbReference type="ARBA" id="ARBA00022824"/>
    </source>
</evidence>
<proteinExistence type="inferred from homology"/>
<dbReference type="eggNOG" id="KOG4197">
    <property type="taxonomic scope" value="Eukaryota"/>
</dbReference>
<dbReference type="PROSITE" id="PS51375">
    <property type="entry name" value="PPR"/>
    <property type="match status" value="6"/>
</dbReference>
<keyword evidence="3" id="KW-0645">Protease</keyword>
<dbReference type="PANTHER" id="PTHR24015">
    <property type="entry name" value="OS07G0578800 PROTEIN-RELATED"/>
    <property type="match status" value="1"/>
</dbReference>
<reference evidence="24" key="1">
    <citation type="submission" date="2015-12" db="EMBL/GenBank/DDBJ databases">
        <title>Update maize B73 reference genome by single molecule sequencing technologies.</title>
        <authorList>
            <consortium name="Maize Genome Sequencing Project"/>
            <person name="Ware D."/>
        </authorList>
    </citation>
    <scope>NUCLEOTIDE SEQUENCE</scope>
    <source>
        <tissue evidence="24">Seedling</tissue>
    </source>
</reference>
<dbReference type="InterPro" id="IPR046960">
    <property type="entry name" value="PPR_At4g14850-like_plant"/>
</dbReference>
<dbReference type="FunFam" id="1.25.40.10:FF:001093">
    <property type="entry name" value="Pentatricopeptide repeat-containing protein At2g34400"/>
    <property type="match status" value="1"/>
</dbReference>
<protein>
    <recommendedName>
        <fullName evidence="16">CAAX prenyl protease 1 homolog</fullName>
        <ecNumber evidence="2">3.4.24.84</ecNumber>
    </recommendedName>
    <alternativeName>
        <fullName evidence="17">Farnesylated proteins-converting enzyme 1</fullName>
    </alternativeName>
    <alternativeName>
        <fullName evidence="19">Prenyl protein-specific endoprotease 1</fullName>
    </alternativeName>
    <alternativeName>
        <fullName evidence="18">Zinc metalloproteinase Ste24 homolog</fullName>
    </alternativeName>
</protein>
<evidence type="ECO:0000256" key="18">
    <source>
        <dbReference type="ARBA" id="ARBA00079142"/>
    </source>
</evidence>
<dbReference type="Pfam" id="PF16491">
    <property type="entry name" value="Peptidase_M48_N"/>
    <property type="match status" value="1"/>
</dbReference>
<evidence type="ECO:0000256" key="13">
    <source>
        <dbReference type="ARBA" id="ARBA00023136"/>
    </source>
</evidence>
<dbReference type="InterPro" id="IPR002885">
    <property type="entry name" value="PPR_rpt"/>
</dbReference>
<keyword evidence="4" id="KW-0812">Transmembrane</keyword>
<evidence type="ECO:0000256" key="6">
    <source>
        <dbReference type="ARBA" id="ARBA00022737"/>
    </source>
</evidence>
<dbReference type="Gene3D" id="1.25.40.10">
    <property type="entry name" value="Tetratricopeptide repeat domain"/>
    <property type="match status" value="5"/>
</dbReference>
<comment type="cofactor">
    <cofactor evidence="20">
        <name>Zn(2+)</name>
        <dbReference type="ChEBI" id="CHEBI:29105"/>
    </cofactor>
    <text evidence="20">Binds 1 zinc ion per subunit.</text>
</comment>
<dbReference type="FunFam" id="3.30.2010.10:FF:000005">
    <property type="entry name" value="CAAX prenyl protease"/>
    <property type="match status" value="1"/>
</dbReference>
<dbReference type="PANTHER" id="PTHR24015:SF388">
    <property type="entry name" value="OS02G0680500 PROTEIN"/>
    <property type="match status" value="1"/>
</dbReference>
<keyword evidence="13" id="KW-0472">Membrane</keyword>
<dbReference type="EMBL" id="CM000781">
    <property type="protein sequence ID" value="AQK73538.1"/>
    <property type="molecule type" value="Genomic_DNA"/>
</dbReference>
<sequence>MALSYLEAVLCFMILMFIFETYLDIRQHRALKLPTLPKPLLGVISDEKFERSRAYSLDKSYFHFVHEFVTILMDTTILYYRSVPWFWKKSGELVTNVGLNAENEIIHTLAFLAGAMVWSKITDLSFSIYSTFVIEARHGFNKQTIWLFIRDMIKGVLLFMILGPPIVAAIIYIVQIGGPYLDIYLFGFMFALALLMMTIYPIVIAPLFNKFTPLPEGVLREKIEKLAASLKFPLKKLFVVDGSTRSSHSNAYMYGFFKNKRIVLYDTLIQQCTNEDEIVSVIAHELGHWKLNHIVYSFVAVQGYAGKVRLKLRLGVVIIKLYPQLLMFLQFGGYTLLLMFLQFGGYTLVRNSKDLFQSFGFEDQPIITGLIIFQHTRIPIQHLLSFCLNLVSRAFEFQVAMLSLCTPSSPPPPPSPHGTVITPTSSVALLRGAAERRDTALTSALHAALLKSGALRSRQAPLAAANSLLHAYLQCGLLSRALRLLDEMPRRDAATYAPLISAHCRLGAPLDALRAFLDMLAWGCSDEEGVDDVVRPNEFTAAAVVQACGLARDERLARMVHGYLVAGGFCDDPFVLGSLVNMYAKVGDVASARRLLLGLPCRDVVSWTAIVSGCVLNAMLEEALGVFLMMLEDGVLPNNVTMLSVIQACALMGASELFGPVHALVVLLELEHDASVVNSLIMMYAKNGFVEEAIRLFKGFYLKTGSVCSNEDVLAAVLYGCTISGSVKNGEGLHAHTIKMGAFPSISVENSLMGMYARFEQIDAALLVFEGMEVKDIVSWNTIISCLAKTDRVNEAMDIFSVLHAAAGGGLAPDFVTVLSMLQACSNAGLLHQGQMLHGYVMKSGFVYDVSICNALISMYAKLGRIDFAEMIFERMDIKDLVSWNSMINAYGMHGDGHSALRVFHQLKDAGTPAPNAITFVSVISACSHSGLVSEGHKCFESMGRDHGIEPSMDHYACVVDLLGRSGRFAEAEQFIRDMPVRPDSTIWGPLLAACQLHGNVDLAEKAAKELSALEPESDIWRVSLSNTYASVGRWRDAAKIRSEMRRVGLRKETGWSFVDVGGVEGFKFVSADTRHHDAEKIYSVWHSMNRHMADLAADVHKLNPISAI</sequence>
<comment type="catalytic activity">
    <reaction evidence="14">
        <text>Hydrolyzes the peptide bond -P2-(S-farnesyl or geranylgeranyl)C-P1'-P2'-P3'-COOH where P1' and P2' are amino acids with aliphatic side chains and P3' is any C-terminal residue.</text>
        <dbReference type="EC" id="3.4.24.84"/>
    </reaction>
</comment>
<dbReference type="Pfam" id="PF20431">
    <property type="entry name" value="E_motif"/>
    <property type="match status" value="1"/>
</dbReference>
<keyword evidence="9 20" id="KW-0862">Zinc</keyword>
<name>A0A1D6HFY1_MAIZE</name>
<dbReference type="FunFam" id="1.25.40.10:FF:002551">
    <property type="entry name" value="Pentatricopeptide (PPR) repeat-containing protein-like"/>
    <property type="match status" value="1"/>
</dbReference>
<comment type="subcellular location">
    <subcellularLocation>
        <location evidence="1">Endoplasmic reticulum membrane</location>
        <topology evidence="1">Multi-pass membrane protein</topology>
    </subcellularLocation>
</comment>
<organism evidence="24">
    <name type="scientific">Zea mays</name>
    <name type="common">Maize</name>
    <dbReference type="NCBI Taxonomy" id="4577"/>
    <lineage>
        <taxon>Eukaryota</taxon>
        <taxon>Viridiplantae</taxon>
        <taxon>Streptophyta</taxon>
        <taxon>Embryophyta</taxon>
        <taxon>Tracheophyta</taxon>
        <taxon>Spermatophyta</taxon>
        <taxon>Magnoliopsida</taxon>
        <taxon>Liliopsida</taxon>
        <taxon>Poales</taxon>
        <taxon>Poaceae</taxon>
        <taxon>PACMAD clade</taxon>
        <taxon>Panicoideae</taxon>
        <taxon>Andropogonodae</taxon>
        <taxon>Andropogoneae</taxon>
        <taxon>Tripsacinae</taxon>
        <taxon>Zea</taxon>
    </lineage>
</organism>
<dbReference type="InParanoid" id="A0A1D6HFY1"/>
<feature type="repeat" description="PPR" evidence="21">
    <location>
        <begin position="916"/>
        <end position="951"/>
    </location>
</feature>
<dbReference type="InterPro" id="IPR032456">
    <property type="entry name" value="Peptidase_M48_N"/>
</dbReference>
<dbReference type="STRING" id="4577.A0A1D6HFY1"/>
<evidence type="ECO:0000256" key="9">
    <source>
        <dbReference type="ARBA" id="ARBA00022833"/>
    </source>
</evidence>